<dbReference type="Pfam" id="PF17936">
    <property type="entry name" value="Big_6"/>
    <property type="match status" value="1"/>
</dbReference>
<dbReference type="OrthoDB" id="2195222at2"/>
<protein>
    <recommendedName>
        <fullName evidence="6">Bacterial Ig domain-containing protein</fullName>
    </recommendedName>
</protein>
<dbReference type="Pfam" id="PF13731">
    <property type="entry name" value="WxL"/>
    <property type="match status" value="1"/>
</dbReference>
<evidence type="ECO:0000259" key="1">
    <source>
        <dbReference type="Pfam" id="PF13731"/>
    </source>
</evidence>
<feature type="domain" description="WxL" evidence="1">
    <location>
        <begin position="647"/>
        <end position="787"/>
    </location>
</feature>
<organism evidence="4 5">
    <name type="scientific">Enterococcus caccae ATCC BAA-1240</name>
    <dbReference type="NCBI Taxonomy" id="1158612"/>
    <lineage>
        <taxon>Bacteria</taxon>
        <taxon>Bacillati</taxon>
        <taxon>Bacillota</taxon>
        <taxon>Bacilli</taxon>
        <taxon>Lactobacillales</taxon>
        <taxon>Enterococcaceae</taxon>
        <taxon>Enterococcus</taxon>
    </lineage>
</organism>
<evidence type="ECO:0000313" key="5">
    <source>
        <dbReference type="Proteomes" id="UP000013840"/>
    </source>
</evidence>
<dbReference type="AlphaFoldDB" id="R3TSH6"/>
<dbReference type="EMBL" id="AJAU01000020">
    <property type="protein sequence ID" value="EOL44484.1"/>
    <property type="molecule type" value="Genomic_DNA"/>
</dbReference>
<sequence length="787" mass="86901">MKKKKHSFLMVTVLLSSLVIFVTLKIETKSVLKAEESPRKINRQARVETTPPKITDQEILSKYNLIKDFEGYTKYRYDDWIPYSTWNGTTYVRFTDANNDNVTGTIIGRELSLKSVPNISLYALVKTTIRTIPDHYYQFSTVMSGSASGGYESQYAFDWLSNSDVNNPVSIYPDYSNLKKRSLGSINISKIIQAKTEEMTLVFSIASIGMYNTGVKFSNLSLVDLNQGVAESNEWIEGLFTDKTHTELKLSTTQAEIDKVKELIETILDATTKTELSKELAKAQALLDKITMSLTIPTELVNDPKNELSHIIKGKTYPNSFLQFSGSSEFPVGTLSSEVAKDSKKYQIRADAEGNFSYSLPEGKYFKWNEKITVTSMLRGKTTSETRQVKDVIPPEKPTLNAIKDQTGTISGQAEAGATVTMYDKSDATVFLTGTAGTDGQYSLVVPEAKKPLVPYKTYYVTATDAAGNVSVASDSQVVADTTPPKAEAVKQELTLGDKLPSIDKMLANVSDNAGTADLTIKMTKTPDVSKTGYKTADITLTDKAGNALVVVVPITVKDDLTSMDSKNLLKADDFSALAIDLPETAAEQKAFILKHGAVEAWDLDKGQLINDKLVYSQGSLKKEPGVYSITVTLGSLTRVFKVTLLEGSLSFDKTIDKLTFGTQTIASKEQFVLSENKLSLSINDTRFKMNKWRLLAKMDHPLKTKDGLTSASSLVYRSYESGKVVDKKLTELNTQMYEPGKLNNGVIQVDFTKEKEKEVGLNILPGTVQSDKEYSTQIIWTLEDGP</sequence>
<feature type="domain" description="Pesticidal crystal protein Cry1Aa" evidence="3">
    <location>
        <begin position="236"/>
        <end position="288"/>
    </location>
</feature>
<proteinExistence type="predicted"/>
<dbReference type="InterPro" id="IPR041498">
    <property type="entry name" value="Big_6"/>
</dbReference>
<evidence type="ECO:0000259" key="3">
    <source>
        <dbReference type="Pfam" id="PF18449"/>
    </source>
</evidence>
<dbReference type="InterPro" id="IPR013783">
    <property type="entry name" value="Ig-like_fold"/>
</dbReference>
<gene>
    <name evidence="4" type="ORF">UC7_02528</name>
</gene>
<keyword evidence="5" id="KW-1185">Reference proteome</keyword>
<name>R3TSH6_9ENTE</name>
<dbReference type="InterPro" id="IPR054544">
    <property type="entry name" value="Pest_crys_Cry1Aa_dom-IV"/>
</dbReference>
<dbReference type="Gene3D" id="2.60.40.10">
    <property type="entry name" value="Immunoglobulins"/>
    <property type="match status" value="1"/>
</dbReference>
<accession>R3TSH6</accession>
<feature type="domain" description="Bacterial Ig" evidence="2">
    <location>
        <begin position="395"/>
        <end position="478"/>
    </location>
</feature>
<evidence type="ECO:0008006" key="6">
    <source>
        <dbReference type="Google" id="ProtNLM"/>
    </source>
</evidence>
<dbReference type="InterPro" id="IPR027994">
    <property type="entry name" value="WxL_dom"/>
</dbReference>
<evidence type="ECO:0000259" key="2">
    <source>
        <dbReference type="Pfam" id="PF17936"/>
    </source>
</evidence>
<dbReference type="Pfam" id="PF18449">
    <property type="entry name" value="Endotoxin_C2"/>
    <property type="match status" value="1"/>
</dbReference>
<dbReference type="PATRIC" id="fig|1158612.3.peg.2493"/>
<evidence type="ECO:0000313" key="4">
    <source>
        <dbReference type="EMBL" id="EOL44484.1"/>
    </source>
</evidence>
<comment type="caution">
    <text evidence="4">The sequence shown here is derived from an EMBL/GenBank/DDBJ whole genome shotgun (WGS) entry which is preliminary data.</text>
</comment>
<dbReference type="RefSeq" id="WP_010772615.1">
    <property type="nucleotide sequence ID" value="NZ_KB946335.1"/>
</dbReference>
<dbReference type="eggNOG" id="COG1404">
    <property type="taxonomic scope" value="Bacteria"/>
</dbReference>
<reference evidence="4 5" key="1">
    <citation type="submission" date="2013-02" db="EMBL/GenBank/DDBJ databases">
        <title>The Genome Sequence of Enterococcus caccae BAA-1240.</title>
        <authorList>
            <consortium name="The Broad Institute Genome Sequencing Platform"/>
            <consortium name="The Broad Institute Genome Sequencing Center for Infectious Disease"/>
            <person name="Earl A.M."/>
            <person name="Gilmore M.S."/>
            <person name="Lebreton F."/>
            <person name="Walker B."/>
            <person name="Young S.K."/>
            <person name="Zeng Q."/>
            <person name="Gargeya S."/>
            <person name="Fitzgerald M."/>
            <person name="Haas B."/>
            <person name="Abouelleil A."/>
            <person name="Alvarado L."/>
            <person name="Arachchi H.M."/>
            <person name="Berlin A.M."/>
            <person name="Chapman S.B."/>
            <person name="Dewar J."/>
            <person name="Goldberg J."/>
            <person name="Griggs A."/>
            <person name="Gujja S."/>
            <person name="Hansen M."/>
            <person name="Howarth C."/>
            <person name="Imamovic A."/>
            <person name="Larimer J."/>
            <person name="McCowan C."/>
            <person name="Murphy C."/>
            <person name="Neiman D."/>
            <person name="Pearson M."/>
            <person name="Priest M."/>
            <person name="Roberts A."/>
            <person name="Saif S."/>
            <person name="Shea T."/>
            <person name="Sisk P."/>
            <person name="Sykes S."/>
            <person name="Wortman J."/>
            <person name="Nusbaum C."/>
            <person name="Birren B."/>
        </authorList>
    </citation>
    <scope>NUCLEOTIDE SEQUENCE [LARGE SCALE GENOMIC DNA]</scope>
    <source>
        <strain evidence="4 5">ATCC BAA-1240</strain>
    </source>
</reference>
<dbReference type="Proteomes" id="UP000013840">
    <property type="component" value="Unassembled WGS sequence"/>
</dbReference>